<dbReference type="AlphaFoldDB" id="A0A6G1WUN5"/>
<reference evidence="1" key="1">
    <citation type="journal article" date="2013" name="Genome Biol.">
        <title>Comparative genomics of the core and accessory genomes of 48 Sinorhizobium strains comprising five genospecies.</title>
        <authorList>
            <person name="Sugawara M."/>
            <person name="Epstein B."/>
            <person name="Badgley B.D."/>
            <person name="Unno T."/>
            <person name="Xu L."/>
            <person name="Reese J."/>
            <person name="Gyaneshwar P."/>
            <person name="Denny R."/>
            <person name="Mudge J."/>
            <person name="Bharti A.K."/>
            <person name="Farmer A.D."/>
            <person name="May G.D."/>
            <person name="Woodward J.E."/>
            <person name="Medigue C."/>
            <person name="Vallenet D."/>
            <person name="Lajus A."/>
            <person name="Rouy Z."/>
            <person name="Martinez-Vaz B."/>
            <person name="Tiffin P."/>
            <person name="Young N.D."/>
            <person name="Sadowsky M.J."/>
        </authorList>
    </citation>
    <scope>NUCLEOTIDE SEQUENCE</scope>
    <source>
        <strain evidence="1">M1</strain>
    </source>
</reference>
<sequence>MSVSLDTIRELAERLPRTKRECRDRVYHVAHMPEINPVSYRQHDIVASWELRHDRITFTNREVVVDGVRCLASYYHDALVKVCV</sequence>
<gene>
    <name evidence="1" type="ORF">GHJ91_31560</name>
</gene>
<organism evidence="1">
    <name type="scientific">Sinorhizobium medicae</name>
    <dbReference type="NCBI Taxonomy" id="110321"/>
    <lineage>
        <taxon>Bacteria</taxon>
        <taxon>Pseudomonadati</taxon>
        <taxon>Pseudomonadota</taxon>
        <taxon>Alphaproteobacteria</taxon>
        <taxon>Hyphomicrobiales</taxon>
        <taxon>Rhizobiaceae</taxon>
        <taxon>Sinorhizobium/Ensifer group</taxon>
        <taxon>Sinorhizobium</taxon>
    </lineage>
</organism>
<accession>A0A6G1WUN5</accession>
<protein>
    <submittedName>
        <fullName evidence="1">Uncharacterized protein</fullName>
    </submittedName>
</protein>
<comment type="caution">
    <text evidence="1">The sequence shown here is derived from an EMBL/GenBank/DDBJ whole genome shotgun (WGS) entry which is preliminary data.</text>
</comment>
<evidence type="ECO:0000313" key="1">
    <source>
        <dbReference type="EMBL" id="MQW73468.1"/>
    </source>
</evidence>
<name>A0A6G1WUN5_9HYPH</name>
<proteinExistence type="predicted"/>
<dbReference type="RefSeq" id="WP_153414264.1">
    <property type="nucleotide sequence ID" value="NZ_WISB01000205.1"/>
</dbReference>
<dbReference type="EMBL" id="WISB01000205">
    <property type="protein sequence ID" value="MQW73468.1"/>
    <property type="molecule type" value="Genomic_DNA"/>
</dbReference>